<dbReference type="EMBL" id="RDQH01000339">
    <property type="protein sequence ID" value="RXH79022.1"/>
    <property type="molecule type" value="Genomic_DNA"/>
</dbReference>
<dbReference type="SUPFAM" id="SSF56672">
    <property type="entry name" value="DNA/RNA polymerases"/>
    <property type="match status" value="1"/>
</dbReference>
<dbReference type="EMBL" id="RDQH01000331">
    <property type="protein sequence ID" value="RXH99935.1"/>
    <property type="molecule type" value="Genomic_DNA"/>
</dbReference>
<name>A0A498JXK5_MALDO</name>
<comment type="caution">
    <text evidence="3">The sequence shown here is derived from an EMBL/GenBank/DDBJ whole genome shotgun (WGS) entry which is preliminary data.</text>
</comment>
<dbReference type="Proteomes" id="UP000290289">
    <property type="component" value="Chromosome 5"/>
</dbReference>
<dbReference type="STRING" id="3750.A0A498JXK5"/>
<dbReference type="InterPro" id="IPR043502">
    <property type="entry name" value="DNA/RNA_pol_sf"/>
</dbReference>
<proteinExistence type="predicted"/>
<protein>
    <recommendedName>
        <fullName evidence="6">Reverse transcriptase domain-containing protein</fullName>
    </recommendedName>
</protein>
<sequence>MMTCFNLRSLLPPHRDINHRIPFLPGTGPVNVRPYHYGHAQKAELKWEVDMMHHPPSLSPFSSPALLVAKGEASWRFCVDYRMVNLITIKDCFSVPIIDELLADATWDDLNLILTCFPEDHIVFKV</sequence>
<evidence type="ECO:0000313" key="1">
    <source>
        <dbReference type="EMBL" id="RXH79021.1"/>
    </source>
</evidence>
<evidence type="ECO:0000313" key="5">
    <source>
        <dbReference type="Proteomes" id="UP000290289"/>
    </source>
</evidence>
<evidence type="ECO:0000313" key="3">
    <source>
        <dbReference type="EMBL" id="RXH99935.1"/>
    </source>
</evidence>
<organism evidence="3 5">
    <name type="scientific">Malus domestica</name>
    <name type="common">Apple</name>
    <name type="synonym">Pyrus malus</name>
    <dbReference type="NCBI Taxonomy" id="3750"/>
    <lineage>
        <taxon>Eukaryota</taxon>
        <taxon>Viridiplantae</taxon>
        <taxon>Streptophyta</taxon>
        <taxon>Embryophyta</taxon>
        <taxon>Tracheophyta</taxon>
        <taxon>Spermatophyta</taxon>
        <taxon>Magnoliopsida</taxon>
        <taxon>eudicotyledons</taxon>
        <taxon>Gunneridae</taxon>
        <taxon>Pentapetalae</taxon>
        <taxon>rosids</taxon>
        <taxon>fabids</taxon>
        <taxon>Rosales</taxon>
        <taxon>Rosaceae</taxon>
        <taxon>Amygdaloideae</taxon>
        <taxon>Maleae</taxon>
        <taxon>Malus</taxon>
    </lineage>
</organism>
<accession>A0A498JXK5</accession>
<dbReference type="Proteomes" id="UP000290289">
    <property type="component" value="Chromosome 13"/>
</dbReference>
<dbReference type="InterPro" id="IPR053134">
    <property type="entry name" value="RNA-dir_DNA_polymerase"/>
</dbReference>
<dbReference type="PANTHER" id="PTHR24559:SF444">
    <property type="entry name" value="REVERSE TRANSCRIPTASE DOMAIN-CONTAINING PROTEIN"/>
    <property type="match status" value="1"/>
</dbReference>
<dbReference type="Gene3D" id="3.10.10.10">
    <property type="entry name" value="HIV Type 1 Reverse Transcriptase, subunit A, domain 1"/>
    <property type="match status" value="1"/>
</dbReference>
<dbReference type="EMBL" id="RDQH01000331">
    <property type="protein sequence ID" value="RXH99936.1"/>
    <property type="molecule type" value="Genomic_DNA"/>
</dbReference>
<dbReference type="EMBL" id="RDQH01000339">
    <property type="protein sequence ID" value="RXH79021.1"/>
    <property type="molecule type" value="Genomic_DNA"/>
</dbReference>
<dbReference type="AlphaFoldDB" id="A0A498JXK5"/>
<evidence type="ECO:0000313" key="2">
    <source>
        <dbReference type="EMBL" id="RXH79022.1"/>
    </source>
</evidence>
<dbReference type="PANTHER" id="PTHR24559">
    <property type="entry name" value="TRANSPOSON TY3-I GAG-POL POLYPROTEIN"/>
    <property type="match status" value="1"/>
</dbReference>
<keyword evidence="5" id="KW-1185">Reference proteome</keyword>
<evidence type="ECO:0008006" key="6">
    <source>
        <dbReference type="Google" id="ProtNLM"/>
    </source>
</evidence>
<gene>
    <name evidence="3" type="ORF">DVH24_030426</name>
    <name evidence="4" type="ORF">DVH24_030427</name>
    <name evidence="1" type="ORF">DVH24_037528</name>
    <name evidence="2" type="ORF">DVH24_037529</name>
</gene>
<reference evidence="3 5" key="1">
    <citation type="submission" date="2018-10" db="EMBL/GenBank/DDBJ databases">
        <title>A high-quality apple genome assembly.</title>
        <authorList>
            <person name="Hu J."/>
        </authorList>
    </citation>
    <scope>NUCLEOTIDE SEQUENCE [LARGE SCALE GENOMIC DNA]</scope>
    <source>
        <strain evidence="5">cv. HFTH1</strain>
        <tissue evidence="3">Young leaf</tissue>
    </source>
</reference>
<evidence type="ECO:0000313" key="4">
    <source>
        <dbReference type="EMBL" id="RXH99936.1"/>
    </source>
</evidence>